<dbReference type="PROSITE" id="PS51257">
    <property type="entry name" value="PROKAR_LIPOPROTEIN"/>
    <property type="match status" value="1"/>
</dbReference>
<dbReference type="GO" id="GO:0035435">
    <property type="term" value="P:phosphate ion transmembrane transport"/>
    <property type="evidence" value="ECO:0007669"/>
    <property type="project" value="InterPro"/>
</dbReference>
<dbReference type="RefSeq" id="WP_127084319.1">
    <property type="nucleotide sequence ID" value="NZ_RSCL01000017.1"/>
</dbReference>
<evidence type="ECO:0000313" key="8">
    <source>
        <dbReference type="Proteomes" id="UP000271624"/>
    </source>
</evidence>
<comment type="similarity">
    <text evidence="1 4">Belongs to the PstS family.</text>
</comment>
<evidence type="ECO:0000256" key="3">
    <source>
        <dbReference type="ARBA" id="ARBA00022592"/>
    </source>
</evidence>
<keyword evidence="5" id="KW-0732">Signal</keyword>
<dbReference type="CDD" id="cd13565">
    <property type="entry name" value="PBP2_PstS"/>
    <property type="match status" value="1"/>
</dbReference>
<dbReference type="PANTHER" id="PTHR42996">
    <property type="entry name" value="PHOSPHATE-BINDING PROTEIN PSTS"/>
    <property type="match status" value="1"/>
</dbReference>
<keyword evidence="2 4" id="KW-0813">Transport</keyword>
<dbReference type="InterPro" id="IPR050962">
    <property type="entry name" value="Phosphate-bind_PstS"/>
</dbReference>
<dbReference type="InterPro" id="IPR005673">
    <property type="entry name" value="ABC_phos-bd_PstS"/>
</dbReference>
<dbReference type="SUPFAM" id="SSF53850">
    <property type="entry name" value="Periplasmic binding protein-like II"/>
    <property type="match status" value="1"/>
</dbReference>
<dbReference type="EMBL" id="RSCL01000017">
    <property type="protein sequence ID" value="RUT02015.1"/>
    <property type="molecule type" value="Genomic_DNA"/>
</dbReference>
<dbReference type="PIRSF" id="PIRSF002756">
    <property type="entry name" value="PstS"/>
    <property type="match status" value="1"/>
</dbReference>
<comment type="caution">
    <text evidence="7">The sequence shown here is derived from an EMBL/GenBank/DDBJ whole genome shotgun (WGS) entry which is preliminary data.</text>
</comment>
<evidence type="ECO:0000256" key="2">
    <source>
        <dbReference type="ARBA" id="ARBA00022448"/>
    </source>
</evidence>
<feature type="domain" description="PBP" evidence="6">
    <location>
        <begin position="56"/>
        <end position="344"/>
    </location>
</feature>
<feature type="signal peptide" evidence="5">
    <location>
        <begin position="1"/>
        <end position="39"/>
    </location>
</feature>
<dbReference type="Proteomes" id="UP000271624">
    <property type="component" value="Unassembled WGS sequence"/>
</dbReference>
<dbReference type="OrthoDB" id="9790048at2"/>
<evidence type="ECO:0000259" key="6">
    <source>
        <dbReference type="Pfam" id="PF12849"/>
    </source>
</evidence>
<evidence type="ECO:0000256" key="5">
    <source>
        <dbReference type="SAM" id="SignalP"/>
    </source>
</evidence>
<keyword evidence="8" id="KW-1185">Reference proteome</keyword>
<gene>
    <name evidence="7" type="ORF">DSM106972_060900</name>
</gene>
<dbReference type="AlphaFoldDB" id="A0A433V7E7"/>
<protein>
    <recommendedName>
        <fullName evidence="4">Phosphate-binding protein</fullName>
    </recommendedName>
</protein>
<dbReference type="Pfam" id="PF12849">
    <property type="entry name" value="PBP_like_2"/>
    <property type="match status" value="1"/>
</dbReference>
<reference evidence="7" key="1">
    <citation type="submission" date="2018-12" db="EMBL/GenBank/DDBJ databases">
        <authorList>
            <person name="Will S."/>
            <person name="Neumann-Schaal M."/>
            <person name="Henke P."/>
        </authorList>
    </citation>
    <scope>NUCLEOTIDE SEQUENCE</scope>
    <source>
        <strain evidence="7">PCC 7102</strain>
    </source>
</reference>
<dbReference type="NCBIfam" id="TIGR00975">
    <property type="entry name" value="3a0107s03"/>
    <property type="match status" value="1"/>
</dbReference>
<name>A0A433V7E7_9CYAN</name>
<sequence>MPIQYRKIGNRKKLRFTRRTFILSTAAVALGIASCQPQAQQTPTGATTPAASPVADAGASITLTGAGASFPAPLYQLWFAEYNKKNPNVLINYQSIGSGAGIQQFIKGTVDFAASDVAMTKEEIAKVERGVILLPMTAGSIVVAYNIPDVKTGLRLPRDVFTDIFLGNIKNWNDARIANANKDIKLPNLPINVVHRSDGSGTTSVFTEHLSAISPQWKSKVGAGRSVSWPAGSGAKGNEGVTAQVQQNQGAIGYVEYSFAKKNNLAMAALQNKAGNFIVPTPEAATKTLAAVELPENLVAFITDPEGAESYPIVTYTWLLAYDNYEDRKEAETLKSVIEWALTDGQKFSAELGYIPLPEKVVEKTKAAANRIVS</sequence>
<proteinExistence type="inferred from homology"/>
<evidence type="ECO:0000256" key="4">
    <source>
        <dbReference type="PIRNR" id="PIRNR002756"/>
    </source>
</evidence>
<reference evidence="7" key="2">
    <citation type="journal article" date="2019" name="Genome Biol. Evol.">
        <title>Day and night: Metabolic profiles and evolutionary relationships of six axenic non-marine cyanobacteria.</title>
        <authorList>
            <person name="Will S.E."/>
            <person name="Henke P."/>
            <person name="Boedeker C."/>
            <person name="Huang S."/>
            <person name="Brinkmann H."/>
            <person name="Rohde M."/>
            <person name="Jarek M."/>
            <person name="Friedl T."/>
            <person name="Seufert S."/>
            <person name="Schumacher M."/>
            <person name="Overmann J."/>
            <person name="Neumann-Schaal M."/>
            <person name="Petersen J."/>
        </authorList>
    </citation>
    <scope>NUCLEOTIDE SEQUENCE [LARGE SCALE GENOMIC DNA]</scope>
    <source>
        <strain evidence="7">PCC 7102</strain>
    </source>
</reference>
<accession>A0A433V7E7</accession>
<dbReference type="GO" id="GO:0043190">
    <property type="term" value="C:ATP-binding cassette (ABC) transporter complex"/>
    <property type="evidence" value="ECO:0007669"/>
    <property type="project" value="InterPro"/>
</dbReference>
<dbReference type="InterPro" id="IPR024370">
    <property type="entry name" value="PBP_domain"/>
</dbReference>
<evidence type="ECO:0000256" key="1">
    <source>
        <dbReference type="ARBA" id="ARBA00008725"/>
    </source>
</evidence>
<dbReference type="Gene3D" id="3.40.190.10">
    <property type="entry name" value="Periplasmic binding protein-like II"/>
    <property type="match status" value="2"/>
</dbReference>
<feature type="chain" id="PRO_5030092502" description="Phosphate-binding protein" evidence="5">
    <location>
        <begin position="40"/>
        <end position="374"/>
    </location>
</feature>
<dbReference type="GO" id="GO:0042301">
    <property type="term" value="F:phosphate ion binding"/>
    <property type="evidence" value="ECO:0007669"/>
    <property type="project" value="InterPro"/>
</dbReference>
<organism evidence="7 8">
    <name type="scientific">Dulcicalothrix desertica PCC 7102</name>
    <dbReference type="NCBI Taxonomy" id="232991"/>
    <lineage>
        <taxon>Bacteria</taxon>
        <taxon>Bacillati</taxon>
        <taxon>Cyanobacteriota</taxon>
        <taxon>Cyanophyceae</taxon>
        <taxon>Nostocales</taxon>
        <taxon>Calotrichaceae</taxon>
        <taxon>Dulcicalothrix</taxon>
    </lineage>
</organism>
<evidence type="ECO:0000313" key="7">
    <source>
        <dbReference type="EMBL" id="RUT02015.1"/>
    </source>
</evidence>
<keyword evidence="3 4" id="KW-0592">Phosphate transport</keyword>
<dbReference type="PANTHER" id="PTHR42996:SF1">
    <property type="entry name" value="PHOSPHATE-BINDING PROTEIN PSTS"/>
    <property type="match status" value="1"/>
</dbReference>